<keyword evidence="13" id="KW-1185">Reference proteome</keyword>
<reference evidence="12 13" key="1">
    <citation type="submission" date="2017-12" db="EMBL/GenBank/DDBJ databases">
        <title>Sequencing, de novo assembly and annotation of complete genome of a new Thraustochytrid species, strain FCC1311.</title>
        <authorList>
            <person name="Sedici K."/>
            <person name="Godart F."/>
            <person name="Aiese Cigliano R."/>
            <person name="Sanseverino W."/>
            <person name="Barakat M."/>
            <person name="Ortet P."/>
            <person name="Marechal E."/>
            <person name="Cagnac O."/>
            <person name="Amato A."/>
        </authorList>
    </citation>
    <scope>NUCLEOTIDE SEQUENCE [LARGE SCALE GENOMIC DNA]</scope>
</reference>
<dbReference type="GO" id="GO:0042274">
    <property type="term" value="P:ribosomal small subunit biogenesis"/>
    <property type="evidence" value="ECO:0007669"/>
    <property type="project" value="TreeGrafter"/>
</dbReference>
<dbReference type="OrthoDB" id="10248812at2759"/>
<dbReference type="PANTHER" id="PTHR11831:SF1">
    <property type="entry name" value="U3 SMALL NUCLEOLAR RIBONUCLEOPROTEIN PROTEIN IMP3"/>
    <property type="match status" value="1"/>
</dbReference>
<dbReference type="InterPro" id="IPR036986">
    <property type="entry name" value="S4_RNA-bd_sf"/>
</dbReference>
<evidence type="ECO:0000259" key="10">
    <source>
        <dbReference type="SMART" id="SM00363"/>
    </source>
</evidence>
<dbReference type="Pfam" id="PF00163">
    <property type="entry name" value="Ribosomal_S4"/>
    <property type="match status" value="1"/>
</dbReference>
<dbReference type="SMART" id="SM00363">
    <property type="entry name" value="S4"/>
    <property type="match status" value="1"/>
</dbReference>
<dbReference type="InterPro" id="IPR022801">
    <property type="entry name" value="Ribosomal_uS4"/>
</dbReference>
<dbReference type="CDD" id="cd00165">
    <property type="entry name" value="S4"/>
    <property type="match status" value="1"/>
</dbReference>
<evidence type="ECO:0000256" key="2">
    <source>
        <dbReference type="ARBA" id="ARBA00007465"/>
    </source>
</evidence>
<dbReference type="SMART" id="SM01390">
    <property type="entry name" value="Ribosomal_S4"/>
    <property type="match status" value="1"/>
</dbReference>
<evidence type="ECO:0000256" key="6">
    <source>
        <dbReference type="ARBA" id="ARBA00023274"/>
    </source>
</evidence>
<dbReference type="Pfam" id="PF01479">
    <property type="entry name" value="S4"/>
    <property type="match status" value="1"/>
</dbReference>
<dbReference type="FunFam" id="3.10.290.10:FF:000006">
    <property type="entry name" value="U3 small nucleolar ribonucleoprotein IMP3"/>
    <property type="match status" value="1"/>
</dbReference>
<comment type="similarity">
    <text evidence="2">Belongs to the universal ribosomal protein uS4 family.</text>
</comment>
<dbReference type="InParanoid" id="A0A2R5GQK1"/>
<dbReference type="PROSITE" id="PS50889">
    <property type="entry name" value="S4"/>
    <property type="match status" value="1"/>
</dbReference>
<dbReference type="GO" id="GO:0006364">
    <property type="term" value="P:rRNA processing"/>
    <property type="evidence" value="ECO:0007669"/>
    <property type="project" value="TreeGrafter"/>
</dbReference>
<evidence type="ECO:0000256" key="7">
    <source>
        <dbReference type="ARBA" id="ARBA00069727"/>
    </source>
</evidence>
<name>A0A2R5GQK1_9STRA</name>
<accession>A0A2R5GQK1</accession>
<keyword evidence="6 12" id="KW-0687">Ribonucleoprotein</keyword>
<gene>
    <name evidence="12" type="ORF">FCC1311_093762</name>
</gene>
<dbReference type="InterPro" id="IPR001912">
    <property type="entry name" value="Ribosomal_uS4_N"/>
</dbReference>
<dbReference type="GO" id="GO:0019843">
    <property type="term" value="F:rRNA binding"/>
    <property type="evidence" value="ECO:0007669"/>
    <property type="project" value="InterPro"/>
</dbReference>
<dbReference type="GO" id="GO:0032040">
    <property type="term" value="C:small-subunit processome"/>
    <property type="evidence" value="ECO:0007669"/>
    <property type="project" value="TreeGrafter"/>
</dbReference>
<evidence type="ECO:0000256" key="8">
    <source>
        <dbReference type="ARBA" id="ARBA00072223"/>
    </source>
</evidence>
<dbReference type="EMBL" id="BEYU01000145">
    <property type="protein sequence ID" value="GBG33152.1"/>
    <property type="molecule type" value="Genomic_DNA"/>
</dbReference>
<feature type="domain" description="RNA-binding S4" evidence="10">
    <location>
        <begin position="107"/>
        <end position="173"/>
    </location>
</feature>
<evidence type="ECO:0000256" key="5">
    <source>
        <dbReference type="ARBA" id="ARBA00023242"/>
    </source>
</evidence>
<organism evidence="12 13">
    <name type="scientific">Hondaea fermentalgiana</name>
    <dbReference type="NCBI Taxonomy" id="2315210"/>
    <lineage>
        <taxon>Eukaryota</taxon>
        <taxon>Sar</taxon>
        <taxon>Stramenopiles</taxon>
        <taxon>Bigyra</taxon>
        <taxon>Labyrinthulomycetes</taxon>
        <taxon>Thraustochytrida</taxon>
        <taxon>Thraustochytriidae</taxon>
        <taxon>Hondaea</taxon>
    </lineage>
</organism>
<feature type="domain" description="Small ribosomal subunit protein uS4 N-terminal" evidence="11">
    <location>
        <begin position="3"/>
        <end position="106"/>
    </location>
</feature>
<evidence type="ECO:0000256" key="1">
    <source>
        <dbReference type="ARBA" id="ARBA00004604"/>
    </source>
</evidence>
<dbReference type="Proteomes" id="UP000241890">
    <property type="component" value="Unassembled WGS sequence"/>
</dbReference>
<evidence type="ECO:0000313" key="13">
    <source>
        <dbReference type="Proteomes" id="UP000241890"/>
    </source>
</evidence>
<evidence type="ECO:0000313" key="12">
    <source>
        <dbReference type="EMBL" id="GBG33152.1"/>
    </source>
</evidence>
<sequence>MRELKYHEKKLLRKVDLLQYKRENSLREMQVMRRYHVQRRDDYMKYNKLVGETGRIAARLRKLDARDPFRIKMTEQLLDKLYKMGLITRKKNLELAEKLTVSAFCRRRLPVVLVRLKFAESVKEATSFVEQGQLRVGPEVITDPAFLVTRNMEDYITWVDSSKIRRAVARYNDKLDDYELLQE</sequence>
<keyword evidence="5" id="KW-0539">Nucleus</keyword>
<evidence type="ECO:0000259" key="11">
    <source>
        <dbReference type="SMART" id="SM01390"/>
    </source>
</evidence>
<comment type="subcellular location">
    <subcellularLocation>
        <location evidence="1">Nucleus</location>
        <location evidence="1">Nucleolus</location>
    </subcellularLocation>
</comment>
<dbReference type="GO" id="GO:0030515">
    <property type="term" value="F:snoRNA binding"/>
    <property type="evidence" value="ECO:0007669"/>
    <property type="project" value="TreeGrafter"/>
</dbReference>
<protein>
    <recommendedName>
        <fullName evidence="7">U3 small nucleolar ribonucleoprotein protein IMP3</fullName>
    </recommendedName>
    <alternativeName>
        <fullName evidence="8">U3 small nucleolar ribonucleoprotein protein imp3</fullName>
    </alternativeName>
</protein>
<evidence type="ECO:0000256" key="3">
    <source>
        <dbReference type="ARBA" id="ARBA00022517"/>
    </source>
</evidence>
<evidence type="ECO:0000256" key="9">
    <source>
        <dbReference type="PROSITE-ProRule" id="PRU00182"/>
    </source>
</evidence>
<dbReference type="AlphaFoldDB" id="A0A2R5GQK1"/>
<dbReference type="PANTHER" id="PTHR11831">
    <property type="entry name" value="30S 40S RIBOSOMAL PROTEIN"/>
    <property type="match status" value="1"/>
</dbReference>
<comment type="caution">
    <text evidence="12">The sequence shown here is derived from an EMBL/GenBank/DDBJ whole genome shotgun (WGS) entry which is preliminary data.</text>
</comment>
<dbReference type="SUPFAM" id="SSF55174">
    <property type="entry name" value="Alpha-L RNA-binding motif"/>
    <property type="match status" value="1"/>
</dbReference>
<dbReference type="FunCoup" id="A0A2R5GQK1">
    <property type="interactions" value="107"/>
</dbReference>
<keyword evidence="4 9" id="KW-0694">RNA-binding</keyword>
<dbReference type="GO" id="GO:0034457">
    <property type="term" value="C:Mpp10 complex"/>
    <property type="evidence" value="ECO:0007669"/>
    <property type="project" value="TreeGrafter"/>
</dbReference>
<dbReference type="InterPro" id="IPR002942">
    <property type="entry name" value="S4_RNA-bd"/>
</dbReference>
<dbReference type="Gene3D" id="3.10.290.10">
    <property type="entry name" value="RNA-binding S4 domain"/>
    <property type="match status" value="1"/>
</dbReference>
<evidence type="ECO:0000256" key="4">
    <source>
        <dbReference type="ARBA" id="ARBA00022884"/>
    </source>
</evidence>
<proteinExistence type="inferred from homology"/>
<keyword evidence="3" id="KW-0690">Ribosome biogenesis</keyword>